<dbReference type="Proteomes" id="UP000182840">
    <property type="component" value="Plasmid unnamed1"/>
</dbReference>
<keyword evidence="2" id="KW-0614">Plasmid</keyword>
<dbReference type="InterPro" id="IPR009843">
    <property type="entry name" value="DUF1403"/>
</dbReference>
<dbReference type="KEGG" id="meso:BSQ44_25875"/>
<proteinExistence type="predicted"/>
<gene>
    <name evidence="2" type="ORF">BSQ44_25875</name>
</gene>
<geneLocation type="plasmid" evidence="2">
    <name>unnamed1</name>
</geneLocation>
<evidence type="ECO:0000313" key="3">
    <source>
        <dbReference type="Proteomes" id="UP000182840"/>
    </source>
</evidence>
<feature type="region of interest" description="Disordered" evidence="1">
    <location>
        <begin position="1"/>
        <end position="22"/>
    </location>
</feature>
<dbReference type="OrthoDB" id="7865302at2"/>
<protein>
    <recommendedName>
        <fullName evidence="4">DUF1403 family protein</fullName>
    </recommendedName>
</protein>
<accession>A0A1L3SZX3</accession>
<keyword evidence="3" id="KW-1185">Reference proteome</keyword>
<evidence type="ECO:0008006" key="4">
    <source>
        <dbReference type="Google" id="ProtNLM"/>
    </source>
</evidence>
<dbReference type="AlphaFoldDB" id="A0A1L3SZX3"/>
<dbReference type="Pfam" id="PF07183">
    <property type="entry name" value="DUF1403"/>
    <property type="match status" value="1"/>
</dbReference>
<dbReference type="EMBL" id="CP018172">
    <property type="protein sequence ID" value="APH74977.1"/>
    <property type="molecule type" value="Genomic_DNA"/>
</dbReference>
<reference evidence="2 3" key="1">
    <citation type="submission" date="2016-11" db="EMBL/GenBank/DDBJ databases">
        <title>Mesorhizobium oceanicum sp. nov., isolated from deep seawater in South China Sea.</title>
        <authorList>
            <person name="Fu G.-Y."/>
        </authorList>
    </citation>
    <scope>NUCLEOTIDE SEQUENCE [LARGE SCALE GENOMIC DNA]</scope>
    <source>
        <strain evidence="2 3">B7</strain>
        <plasmid evidence="3">Plasmid unnamed1</plasmid>
    </source>
</reference>
<name>A0A1L3SZX3_9HYPH</name>
<sequence length="342" mass="36070">MILRPQPTSRQHTTLGGAASTAPMAPVPAWLRRAVPDAQSLAGKGVEPNALEDVALAAGAAIGALDAVVRRQERWSGAWRQRLALAAAAVTTKQAGRAEDEGQLRDAILLTRPGDDVGPAGRMFSGWRRLAGTPAEKLLTVASIGTVLDDFGIAHDDAAIGDLAHELRQNFSAGVVGLLTGAFAAAERHGFGRVAGAWFADALVAQRLGWAHAVPLLGREASLGARTSLRRSAASAVVTSIETDAERVITLLAAQARAPLRAIDLFAELGRRADRLLGVAPKLRARAADAVVERLLSDDAMVASQQIAGMSDRGLRRLFDRLVELGAVRELSGRSTFRIYGL</sequence>
<feature type="compositionally biased region" description="Polar residues" evidence="1">
    <location>
        <begin position="1"/>
        <end position="14"/>
    </location>
</feature>
<evidence type="ECO:0000313" key="2">
    <source>
        <dbReference type="EMBL" id="APH74977.1"/>
    </source>
</evidence>
<evidence type="ECO:0000256" key="1">
    <source>
        <dbReference type="SAM" id="MobiDB-lite"/>
    </source>
</evidence>
<organism evidence="2 3">
    <name type="scientific">Aquibium oceanicum</name>
    <dbReference type="NCBI Taxonomy" id="1670800"/>
    <lineage>
        <taxon>Bacteria</taxon>
        <taxon>Pseudomonadati</taxon>
        <taxon>Pseudomonadota</taxon>
        <taxon>Alphaproteobacteria</taxon>
        <taxon>Hyphomicrobiales</taxon>
        <taxon>Phyllobacteriaceae</taxon>
        <taxon>Aquibium</taxon>
    </lineage>
</organism>